<comment type="caution">
    <text evidence="1">The sequence shown here is derived from an EMBL/GenBank/DDBJ whole genome shotgun (WGS) entry which is preliminary data.</text>
</comment>
<organism evidence="1 2">
    <name type="scientific">Fasciolopsis buskii</name>
    <dbReference type="NCBI Taxonomy" id="27845"/>
    <lineage>
        <taxon>Eukaryota</taxon>
        <taxon>Metazoa</taxon>
        <taxon>Spiralia</taxon>
        <taxon>Lophotrochozoa</taxon>
        <taxon>Platyhelminthes</taxon>
        <taxon>Trematoda</taxon>
        <taxon>Digenea</taxon>
        <taxon>Plagiorchiida</taxon>
        <taxon>Echinostomata</taxon>
        <taxon>Echinostomatoidea</taxon>
        <taxon>Fasciolidae</taxon>
        <taxon>Fasciolopsis</taxon>
    </lineage>
</organism>
<dbReference type="Proteomes" id="UP000728185">
    <property type="component" value="Unassembled WGS sequence"/>
</dbReference>
<dbReference type="EMBL" id="LUCM01003221">
    <property type="protein sequence ID" value="KAA0196159.1"/>
    <property type="molecule type" value="Genomic_DNA"/>
</dbReference>
<name>A0A8E0RX87_9TREM</name>
<reference evidence="1" key="1">
    <citation type="submission" date="2019-05" db="EMBL/GenBank/DDBJ databases">
        <title>Annotation for the trematode Fasciolopsis buski.</title>
        <authorList>
            <person name="Choi Y.-J."/>
        </authorList>
    </citation>
    <scope>NUCLEOTIDE SEQUENCE</scope>
    <source>
        <strain evidence="1">HT</strain>
        <tissue evidence="1">Whole worm</tissue>
    </source>
</reference>
<proteinExistence type="predicted"/>
<protein>
    <submittedName>
        <fullName evidence="1">Uncharacterized protein</fullName>
    </submittedName>
</protein>
<dbReference type="AlphaFoldDB" id="A0A8E0RX87"/>
<evidence type="ECO:0000313" key="2">
    <source>
        <dbReference type="Proteomes" id="UP000728185"/>
    </source>
</evidence>
<gene>
    <name evidence="1" type="ORF">FBUS_01796</name>
</gene>
<sequence>MLHDPTQPCNIYTERIRILAHEERKKRFLLKKLFRYQGTTFYLAFLQRFFYFPDKELWPEEKEWLKTRAPGPPRE</sequence>
<keyword evidence="2" id="KW-1185">Reference proteome</keyword>
<accession>A0A8E0RX87</accession>
<evidence type="ECO:0000313" key="1">
    <source>
        <dbReference type="EMBL" id="KAA0196159.1"/>
    </source>
</evidence>